<gene>
    <name evidence="1" type="ORF">B0H16DRAFT_1751759</name>
</gene>
<comment type="caution">
    <text evidence="1">The sequence shown here is derived from an EMBL/GenBank/DDBJ whole genome shotgun (WGS) entry which is preliminary data.</text>
</comment>
<proteinExistence type="predicted"/>
<evidence type="ECO:0000313" key="2">
    <source>
        <dbReference type="Proteomes" id="UP001215598"/>
    </source>
</evidence>
<dbReference type="SUPFAM" id="SSF52047">
    <property type="entry name" value="RNI-like"/>
    <property type="match status" value="1"/>
</dbReference>
<accession>A0AAD7DJN3</accession>
<dbReference type="AlphaFoldDB" id="A0AAD7DJN3"/>
<evidence type="ECO:0008006" key="3">
    <source>
        <dbReference type="Google" id="ProtNLM"/>
    </source>
</evidence>
<keyword evidence="2" id="KW-1185">Reference proteome</keyword>
<dbReference type="Gene3D" id="3.80.10.10">
    <property type="entry name" value="Ribonuclease Inhibitor"/>
    <property type="match status" value="1"/>
</dbReference>
<name>A0AAD7DJN3_9AGAR</name>
<reference evidence="1" key="1">
    <citation type="submission" date="2023-03" db="EMBL/GenBank/DDBJ databases">
        <title>Massive genome expansion in bonnet fungi (Mycena s.s.) driven by repeated elements and novel gene families across ecological guilds.</title>
        <authorList>
            <consortium name="Lawrence Berkeley National Laboratory"/>
            <person name="Harder C.B."/>
            <person name="Miyauchi S."/>
            <person name="Viragh M."/>
            <person name="Kuo A."/>
            <person name="Thoen E."/>
            <person name="Andreopoulos B."/>
            <person name="Lu D."/>
            <person name="Skrede I."/>
            <person name="Drula E."/>
            <person name="Henrissat B."/>
            <person name="Morin E."/>
            <person name="Kohler A."/>
            <person name="Barry K."/>
            <person name="LaButti K."/>
            <person name="Morin E."/>
            <person name="Salamov A."/>
            <person name="Lipzen A."/>
            <person name="Mereny Z."/>
            <person name="Hegedus B."/>
            <person name="Baldrian P."/>
            <person name="Stursova M."/>
            <person name="Weitz H."/>
            <person name="Taylor A."/>
            <person name="Grigoriev I.V."/>
            <person name="Nagy L.G."/>
            <person name="Martin F."/>
            <person name="Kauserud H."/>
        </authorList>
    </citation>
    <scope>NUCLEOTIDE SEQUENCE</scope>
    <source>
        <strain evidence="1">CBHHK182m</strain>
    </source>
</reference>
<dbReference type="InterPro" id="IPR032675">
    <property type="entry name" value="LRR_dom_sf"/>
</dbReference>
<organism evidence="1 2">
    <name type="scientific">Mycena metata</name>
    <dbReference type="NCBI Taxonomy" id="1033252"/>
    <lineage>
        <taxon>Eukaryota</taxon>
        <taxon>Fungi</taxon>
        <taxon>Dikarya</taxon>
        <taxon>Basidiomycota</taxon>
        <taxon>Agaricomycotina</taxon>
        <taxon>Agaricomycetes</taxon>
        <taxon>Agaricomycetidae</taxon>
        <taxon>Agaricales</taxon>
        <taxon>Marasmiineae</taxon>
        <taxon>Mycenaceae</taxon>
        <taxon>Mycena</taxon>
    </lineage>
</organism>
<dbReference type="Proteomes" id="UP001215598">
    <property type="component" value="Unassembled WGS sequence"/>
</dbReference>
<dbReference type="EMBL" id="JARKIB010000749">
    <property type="protein sequence ID" value="KAJ7692801.1"/>
    <property type="molecule type" value="Genomic_DNA"/>
</dbReference>
<sequence>MSKTALSHLPTEVGIRIFKIVLYPEGQFSFTEFVGARWLVCRSSSQWLRIVKAYPAFWTHIRIDLETSAEVVETYLDRAGTMPINLCLDFHSIDNYFEAHREVQTVQQLVDERMTIVQKMSHRVQLIILETEDRELYDCMQDALCMLHAPILRDLMIRFTHIPSQWDYGALNRPGWSASNLPAMERVHLYGTLFPFPFASPQYATLKELRIFEVPKERPISFTDFQNIITESPNLEELTLWGIYCTEVQSRPITSTSIHTLRIRFGPGTSFASLVSNFDFPALRNVEAEIAHQNDIDSAVLCAQLWTRVTRLKIRDNGRDMHGIPALFDLFRSVTHLDATECEGSMLSELTRYSDFHIQNGRTTVFGELQSFMVAHAAGREVLQFCLRHGAKERSDGHDLKLKEVVMVHVGEPHGAHATSVEWMKVHIQKFILRTVEYKPRESVETEVARVIAS</sequence>
<protein>
    <recommendedName>
        <fullName evidence="3">F-box domain-containing protein</fullName>
    </recommendedName>
</protein>
<evidence type="ECO:0000313" key="1">
    <source>
        <dbReference type="EMBL" id="KAJ7692801.1"/>
    </source>
</evidence>